<organism evidence="3 4">
    <name type="scientific">Motilibacter deserti</name>
    <dbReference type="NCBI Taxonomy" id="2714956"/>
    <lineage>
        <taxon>Bacteria</taxon>
        <taxon>Bacillati</taxon>
        <taxon>Actinomycetota</taxon>
        <taxon>Actinomycetes</taxon>
        <taxon>Motilibacterales</taxon>
        <taxon>Motilibacteraceae</taxon>
        <taxon>Motilibacter</taxon>
    </lineage>
</organism>
<evidence type="ECO:0000256" key="1">
    <source>
        <dbReference type="SAM" id="Coils"/>
    </source>
</evidence>
<dbReference type="PANTHER" id="PTHR34385">
    <property type="entry name" value="D-ALANYL-D-ALANINE CARBOXYPEPTIDASE"/>
    <property type="match status" value="1"/>
</dbReference>
<comment type="caution">
    <text evidence="3">The sequence shown here is derived from an EMBL/GenBank/DDBJ whole genome shotgun (WGS) entry which is preliminary data.</text>
</comment>
<dbReference type="PANTHER" id="PTHR34385:SF1">
    <property type="entry name" value="PEPTIDOGLYCAN L-ALANYL-D-GLUTAMATE ENDOPEPTIDASE CWLK"/>
    <property type="match status" value="1"/>
</dbReference>
<dbReference type="InterPro" id="IPR009045">
    <property type="entry name" value="Zn_M74/Hedgehog-like"/>
</dbReference>
<keyword evidence="1" id="KW-0175">Coiled coil</keyword>
<feature type="coiled-coil region" evidence="1">
    <location>
        <begin position="3"/>
        <end position="65"/>
    </location>
</feature>
<dbReference type="CDD" id="cd14814">
    <property type="entry name" value="Peptidase_M15"/>
    <property type="match status" value="1"/>
</dbReference>
<dbReference type="EMBL" id="JAANNP010000013">
    <property type="protein sequence ID" value="NHC14935.1"/>
    <property type="molecule type" value="Genomic_DNA"/>
</dbReference>
<evidence type="ECO:0000259" key="2">
    <source>
        <dbReference type="Pfam" id="PF02557"/>
    </source>
</evidence>
<dbReference type="SUPFAM" id="SSF55166">
    <property type="entry name" value="Hedgehog/DD-peptidase"/>
    <property type="match status" value="1"/>
</dbReference>
<dbReference type="Gene3D" id="3.30.1380.10">
    <property type="match status" value="1"/>
</dbReference>
<evidence type="ECO:0000313" key="3">
    <source>
        <dbReference type="EMBL" id="NHC14935.1"/>
    </source>
</evidence>
<sequence>MSLETATARLAELLKEARRALEAHAAAKKTASDARADDADARKKLAAAQKAADGAQTELNRFAADAYRAGPLGTRGSGLGALLSADNPSDFLRGAADIDVLADAQAASLDALQDAIEGEKLAAKKADATAKTAAETAATEKAAKAKADELVARQRTVVSALQAKLLSTGTTDQLAQALSVAEQRRRTAALQKAQAIASGQAVLPDAGAVGCTGEDVSGYPNGQLPLTALCSIWGAPGHLLRADAAAAFSAMSKAYAAVFGSPICMTDSYRNRAMQEDLYVRKPTLAAIPGTSNHGWGVAVDLCDGVENFGTPQHEWLVLNAATYGWYHPAWAEASGSRPEPWHWEYGG</sequence>
<evidence type="ECO:0000313" key="4">
    <source>
        <dbReference type="Proteomes" id="UP000800981"/>
    </source>
</evidence>
<reference evidence="3 4" key="1">
    <citation type="submission" date="2020-03" db="EMBL/GenBank/DDBJ databases">
        <title>Two novel Motilibacter sp.</title>
        <authorList>
            <person name="Liu S."/>
        </authorList>
    </citation>
    <scope>NUCLEOTIDE SEQUENCE [LARGE SCALE GENOMIC DNA]</scope>
    <source>
        <strain evidence="3 4">E257</strain>
    </source>
</reference>
<dbReference type="InterPro" id="IPR052179">
    <property type="entry name" value="DD-CPase-like"/>
</dbReference>
<name>A0ABX0GWI5_9ACTN</name>
<dbReference type="InterPro" id="IPR003709">
    <property type="entry name" value="VanY-like_core_dom"/>
</dbReference>
<keyword evidence="4" id="KW-1185">Reference proteome</keyword>
<dbReference type="Pfam" id="PF02557">
    <property type="entry name" value="VanY"/>
    <property type="match status" value="1"/>
</dbReference>
<proteinExistence type="predicted"/>
<feature type="domain" description="D-alanyl-D-alanine carboxypeptidase-like core" evidence="2">
    <location>
        <begin position="238"/>
        <end position="348"/>
    </location>
</feature>
<protein>
    <recommendedName>
        <fullName evidence="2">D-alanyl-D-alanine carboxypeptidase-like core domain-containing protein</fullName>
    </recommendedName>
</protein>
<accession>A0ABX0GWI5</accession>
<dbReference type="Proteomes" id="UP000800981">
    <property type="component" value="Unassembled WGS sequence"/>
</dbReference>
<gene>
    <name evidence="3" type="ORF">G9H71_14195</name>
</gene>